<dbReference type="RefSeq" id="XP_040788359.1">
    <property type="nucleotide sequence ID" value="XM_040926584.1"/>
</dbReference>
<name>A0A9P4L881_9PLEO</name>
<feature type="domain" description="Probable double zinc ribbon" evidence="2">
    <location>
        <begin position="72"/>
        <end position="204"/>
    </location>
</feature>
<organism evidence="3 4">
    <name type="scientific">Cucurbitaria berberidis CBS 394.84</name>
    <dbReference type="NCBI Taxonomy" id="1168544"/>
    <lineage>
        <taxon>Eukaryota</taxon>
        <taxon>Fungi</taxon>
        <taxon>Dikarya</taxon>
        <taxon>Ascomycota</taxon>
        <taxon>Pezizomycotina</taxon>
        <taxon>Dothideomycetes</taxon>
        <taxon>Pleosporomycetidae</taxon>
        <taxon>Pleosporales</taxon>
        <taxon>Pleosporineae</taxon>
        <taxon>Cucurbitariaceae</taxon>
        <taxon>Cucurbitaria</taxon>
    </lineage>
</organism>
<accession>A0A9P4L881</accession>
<feature type="compositionally biased region" description="Basic and acidic residues" evidence="1">
    <location>
        <begin position="210"/>
        <end position="231"/>
    </location>
</feature>
<keyword evidence="4" id="KW-1185">Reference proteome</keyword>
<comment type="caution">
    <text evidence="3">The sequence shown here is derived from an EMBL/GenBank/DDBJ whole genome shotgun (WGS) entry which is preliminary data.</text>
</comment>
<sequence>MPSIFRPVTAFARKALKINKNAEKSLARKLDAADRAHPPPRFSIEGDYEYIDYTETSRDYLHHLLDKIDGDGLWKCCRGHEQELIHWKGEHPFKRLRCNTCEHILCHRCESTTVLTRMEGDTVLPYEYHEVSGPISYGQICSNCGLTHRARGVQITVDTAANERVSNMTFANVVCVCGHRADNTWLHFWIGPIYEYRRNPHDAFASLSRQRAESSVRRQQERLEHGTRRESLPCGSSSRGDSSSNLSGPHAQWSISTSNVSSPPMSRPPSSQLGQPPTPWMTGSFSS</sequence>
<dbReference type="AlphaFoldDB" id="A0A9P4L881"/>
<dbReference type="OrthoDB" id="3791910at2759"/>
<gene>
    <name evidence="3" type="ORF">K460DRAFT_115288</name>
</gene>
<dbReference type="GeneID" id="63843835"/>
<feature type="compositionally biased region" description="Low complexity" evidence="1">
    <location>
        <begin position="235"/>
        <end position="248"/>
    </location>
</feature>
<evidence type="ECO:0000313" key="4">
    <source>
        <dbReference type="Proteomes" id="UP000800039"/>
    </source>
</evidence>
<dbReference type="InterPro" id="IPR058253">
    <property type="entry name" value="Zn_ribbon_double"/>
</dbReference>
<dbReference type="EMBL" id="ML976616">
    <property type="protein sequence ID" value="KAF1845796.1"/>
    <property type="molecule type" value="Genomic_DNA"/>
</dbReference>
<protein>
    <recommendedName>
        <fullName evidence="2">Probable double zinc ribbon domain-containing protein</fullName>
    </recommendedName>
</protein>
<feature type="region of interest" description="Disordered" evidence="1">
    <location>
        <begin position="210"/>
        <end position="287"/>
    </location>
</feature>
<evidence type="ECO:0000313" key="3">
    <source>
        <dbReference type="EMBL" id="KAF1845796.1"/>
    </source>
</evidence>
<reference evidence="3" key="1">
    <citation type="submission" date="2020-01" db="EMBL/GenBank/DDBJ databases">
        <authorList>
            <consortium name="DOE Joint Genome Institute"/>
            <person name="Haridas S."/>
            <person name="Albert R."/>
            <person name="Binder M."/>
            <person name="Bloem J."/>
            <person name="Labutti K."/>
            <person name="Salamov A."/>
            <person name="Andreopoulos B."/>
            <person name="Baker S.E."/>
            <person name="Barry K."/>
            <person name="Bills G."/>
            <person name="Bluhm B.H."/>
            <person name="Cannon C."/>
            <person name="Castanera R."/>
            <person name="Culley D.E."/>
            <person name="Daum C."/>
            <person name="Ezra D."/>
            <person name="Gonzalez J.B."/>
            <person name="Henrissat B."/>
            <person name="Kuo A."/>
            <person name="Liang C."/>
            <person name="Lipzen A."/>
            <person name="Lutzoni F."/>
            <person name="Magnuson J."/>
            <person name="Mondo S."/>
            <person name="Nolan M."/>
            <person name="Ohm R."/>
            <person name="Pangilinan J."/>
            <person name="Park H.-J."/>
            <person name="Ramirez L."/>
            <person name="Alfaro M."/>
            <person name="Sun H."/>
            <person name="Tritt A."/>
            <person name="Yoshinaga Y."/>
            <person name="Zwiers L.-H."/>
            <person name="Turgeon B.G."/>
            <person name="Goodwin S.B."/>
            <person name="Spatafora J.W."/>
            <person name="Crous P.W."/>
            <person name="Grigoriev I.V."/>
        </authorList>
    </citation>
    <scope>NUCLEOTIDE SEQUENCE</scope>
    <source>
        <strain evidence="3">CBS 394.84</strain>
    </source>
</reference>
<dbReference type="Proteomes" id="UP000800039">
    <property type="component" value="Unassembled WGS sequence"/>
</dbReference>
<feature type="compositionally biased region" description="Low complexity" evidence="1">
    <location>
        <begin position="258"/>
        <end position="271"/>
    </location>
</feature>
<proteinExistence type="predicted"/>
<dbReference type="Pfam" id="PF26652">
    <property type="entry name" value="Zn_ribbon_double"/>
    <property type="match status" value="1"/>
</dbReference>
<evidence type="ECO:0000256" key="1">
    <source>
        <dbReference type="SAM" id="MobiDB-lite"/>
    </source>
</evidence>
<evidence type="ECO:0000259" key="2">
    <source>
        <dbReference type="Pfam" id="PF26652"/>
    </source>
</evidence>